<dbReference type="EMBL" id="LAZR01000417">
    <property type="protein sequence ID" value="KKN69878.1"/>
    <property type="molecule type" value="Genomic_DNA"/>
</dbReference>
<name>A0A0F9VVY1_9ZZZZ</name>
<organism evidence="1">
    <name type="scientific">marine sediment metagenome</name>
    <dbReference type="NCBI Taxonomy" id="412755"/>
    <lineage>
        <taxon>unclassified sequences</taxon>
        <taxon>metagenomes</taxon>
        <taxon>ecological metagenomes</taxon>
    </lineage>
</organism>
<proteinExistence type="predicted"/>
<sequence>MKAYRVTLVIVDHDELGPDEISSVLENSRYPNHCIYPRVAHLEGLDIGEWVDSHPLNLTSTDVGSWFGEAIQRQADR</sequence>
<accession>A0A0F9VVY1</accession>
<gene>
    <name evidence="1" type="ORF">LCGC14_0437020</name>
</gene>
<comment type="caution">
    <text evidence="1">The sequence shown here is derived from an EMBL/GenBank/DDBJ whole genome shotgun (WGS) entry which is preliminary data.</text>
</comment>
<dbReference type="AlphaFoldDB" id="A0A0F9VVY1"/>
<reference evidence="1" key="1">
    <citation type="journal article" date="2015" name="Nature">
        <title>Complex archaea that bridge the gap between prokaryotes and eukaryotes.</title>
        <authorList>
            <person name="Spang A."/>
            <person name="Saw J.H."/>
            <person name="Jorgensen S.L."/>
            <person name="Zaremba-Niedzwiedzka K."/>
            <person name="Martijn J."/>
            <person name="Lind A.E."/>
            <person name="van Eijk R."/>
            <person name="Schleper C."/>
            <person name="Guy L."/>
            <person name="Ettema T.J."/>
        </authorList>
    </citation>
    <scope>NUCLEOTIDE SEQUENCE</scope>
</reference>
<protein>
    <submittedName>
        <fullName evidence="1">Uncharacterized protein</fullName>
    </submittedName>
</protein>
<evidence type="ECO:0000313" key="1">
    <source>
        <dbReference type="EMBL" id="KKN69878.1"/>
    </source>
</evidence>